<dbReference type="Pfam" id="PF17667">
    <property type="entry name" value="Pkinase_fungal"/>
    <property type="match status" value="1"/>
</dbReference>
<dbReference type="AlphaFoldDB" id="A0A4Q4TCE5"/>
<evidence type="ECO:0000313" key="3">
    <source>
        <dbReference type="Proteomes" id="UP000293360"/>
    </source>
</evidence>
<evidence type="ECO:0000313" key="2">
    <source>
        <dbReference type="EMBL" id="RYP03602.1"/>
    </source>
</evidence>
<dbReference type="PANTHER" id="PTHR38248:SF2">
    <property type="entry name" value="FUNK1 11"/>
    <property type="match status" value="1"/>
</dbReference>
<dbReference type="PANTHER" id="PTHR38248">
    <property type="entry name" value="FUNK1 6"/>
    <property type="match status" value="1"/>
</dbReference>
<dbReference type="STRING" id="155417.A0A4Q4TCE5"/>
<proteinExistence type="predicted"/>
<name>A0A4Q4TCE5_9PEZI</name>
<evidence type="ECO:0000259" key="1">
    <source>
        <dbReference type="Pfam" id="PF17667"/>
    </source>
</evidence>
<accession>A0A4Q4TCE5</accession>
<sequence>MTDLKTTSEAFFKQYMEGGDPLFDDSWRGWPKDANQDNVLSWFADFNEKLMAFAEHCKSTQPHRRRPLAQPNKPILGSTAERKMDIRFVSDPKANKDSRYHWLQILIPGELKSDPSADTASKAWLDLGRYAREVLHAQDTRRFVLGFTICGSLMRIWEFDGLGESHLSNLTSTKTVCGSYPQSSGSSG</sequence>
<protein>
    <recommendedName>
        <fullName evidence="1">Fungal-type protein kinase domain-containing protein</fullName>
    </recommendedName>
</protein>
<keyword evidence="3" id="KW-1185">Reference proteome</keyword>
<gene>
    <name evidence="2" type="ORF">DL764_005032</name>
</gene>
<reference evidence="2 3" key="1">
    <citation type="submission" date="2018-06" db="EMBL/GenBank/DDBJ databases">
        <title>Complete Genomes of Monosporascus.</title>
        <authorList>
            <person name="Robinson A.J."/>
            <person name="Natvig D.O."/>
        </authorList>
    </citation>
    <scope>NUCLEOTIDE SEQUENCE [LARGE SCALE GENOMIC DNA]</scope>
    <source>
        <strain evidence="2 3">CBS 110550</strain>
    </source>
</reference>
<comment type="caution">
    <text evidence="2">The sequence shown here is derived from an EMBL/GenBank/DDBJ whole genome shotgun (WGS) entry which is preliminary data.</text>
</comment>
<dbReference type="InterPro" id="IPR040976">
    <property type="entry name" value="Pkinase_fungal"/>
</dbReference>
<organism evidence="2 3">
    <name type="scientific">Monosporascus ibericus</name>
    <dbReference type="NCBI Taxonomy" id="155417"/>
    <lineage>
        <taxon>Eukaryota</taxon>
        <taxon>Fungi</taxon>
        <taxon>Dikarya</taxon>
        <taxon>Ascomycota</taxon>
        <taxon>Pezizomycotina</taxon>
        <taxon>Sordariomycetes</taxon>
        <taxon>Xylariomycetidae</taxon>
        <taxon>Xylariales</taxon>
        <taxon>Xylariales incertae sedis</taxon>
        <taxon>Monosporascus</taxon>
    </lineage>
</organism>
<dbReference type="EMBL" id="QJNU01000251">
    <property type="protein sequence ID" value="RYP03602.1"/>
    <property type="molecule type" value="Genomic_DNA"/>
</dbReference>
<feature type="domain" description="Fungal-type protein kinase" evidence="1">
    <location>
        <begin position="83"/>
        <end position="164"/>
    </location>
</feature>
<dbReference type="OrthoDB" id="5584477at2759"/>
<dbReference type="Proteomes" id="UP000293360">
    <property type="component" value="Unassembled WGS sequence"/>
</dbReference>